<accession>A0A9Q1E9G3</accession>
<reference evidence="1" key="1">
    <citation type="journal article" date="2023" name="Science">
        <title>Genome structures resolve the early diversification of teleost fishes.</title>
        <authorList>
            <person name="Parey E."/>
            <person name="Louis A."/>
            <person name="Montfort J."/>
            <person name="Bouchez O."/>
            <person name="Roques C."/>
            <person name="Iampietro C."/>
            <person name="Lluch J."/>
            <person name="Castinel A."/>
            <person name="Donnadieu C."/>
            <person name="Desvignes T."/>
            <person name="Floi Bucao C."/>
            <person name="Jouanno E."/>
            <person name="Wen M."/>
            <person name="Mejri S."/>
            <person name="Dirks R."/>
            <person name="Jansen H."/>
            <person name="Henkel C."/>
            <person name="Chen W.J."/>
            <person name="Zahm M."/>
            <person name="Cabau C."/>
            <person name="Klopp C."/>
            <person name="Thompson A.W."/>
            <person name="Robinson-Rechavi M."/>
            <person name="Braasch I."/>
            <person name="Lecointre G."/>
            <person name="Bobe J."/>
            <person name="Postlethwait J.H."/>
            <person name="Berthelot C."/>
            <person name="Roest Crollius H."/>
            <person name="Guiguen Y."/>
        </authorList>
    </citation>
    <scope>NUCLEOTIDE SEQUENCE</scope>
    <source>
        <strain evidence="1">WJC10195</strain>
    </source>
</reference>
<dbReference type="AlphaFoldDB" id="A0A9Q1E9G3"/>
<dbReference type="OrthoDB" id="8962322at2759"/>
<protein>
    <submittedName>
        <fullName evidence="1">Uncharacterized protein</fullName>
    </submittedName>
</protein>
<sequence>MSTELHLFPQLFPPQQMTLQPGLSPLQIPTAPPVNQMNVVQEGISPFILFLPPGQPAPPFLLPANIVNPSRLPGGGSPLWPSAPLCRNNFQDNVYVRSPRWTQPSRHTFELPG</sequence>
<keyword evidence="2" id="KW-1185">Reference proteome</keyword>
<comment type="caution">
    <text evidence="1">The sequence shown here is derived from an EMBL/GenBank/DDBJ whole genome shotgun (WGS) entry which is preliminary data.</text>
</comment>
<gene>
    <name evidence="1" type="ORF">SKAU_G00402980</name>
</gene>
<proteinExistence type="predicted"/>
<name>A0A9Q1E9G3_SYNKA</name>
<evidence type="ECO:0000313" key="2">
    <source>
        <dbReference type="Proteomes" id="UP001152622"/>
    </source>
</evidence>
<organism evidence="1 2">
    <name type="scientific">Synaphobranchus kaupii</name>
    <name type="common">Kaup's arrowtooth eel</name>
    <dbReference type="NCBI Taxonomy" id="118154"/>
    <lineage>
        <taxon>Eukaryota</taxon>
        <taxon>Metazoa</taxon>
        <taxon>Chordata</taxon>
        <taxon>Craniata</taxon>
        <taxon>Vertebrata</taxon>
        <taxon>Euteleostomi</taxon>
        <taxon>Actinopterygii</taxon>
        <taxon>Neopterygii</taxon>
        <taxon>Teleostei</taxon>
        <taxon>Anguilliformes</taxon>
        <taxon>Synaphobranchidae</taxon>
        <taxon>Synaphobranchus</taxon>
    </lineage>
</organism>
<dbReference type="Proteomes" id="UP001152622">
    <property type="component" value="Chromosome 21"/>
</dbReference>
<evidence type="ECO:0000313" key="1">
    <source>
        <dbReference type="EMBL" id="KAJ8334659.1"/>
    </source>
</evidence>
<dbReference type="EMBL" id="JAINUF010000021">
    <property type="protein sequence ID" value="KAJ8334659.1"/>
    <property type="molecule type" value="Genomic_DNA"/>
</dbReference>